<organism evidence="1 2">
    <name type="scientific">Anaerospora hongkongensis</name>
    <dbReference type="NCBI Taxonomy" id="244830"/>
    <lineage>
        <taxon>Bacteria</taxon>
        <taxon>Bacillati</taxon>
        <taxon>Bacillota</taxon>
        <taxon>Negativicutes</taxon>
        <taxon>Selenomonadales</taxon>
        <taxon>Sporomusaceae</taxon>
        <taxon>Anaerospora</taxon>
    </lineage>
</organism>
<reference evidence="1 2" key="1">
    <citation type="submission" date="2019-03" db="EMBL/GenBank/DDBJ databases">
        <title>Genomic Encyclopedia of Type Strains, Phase IV (KMG-IV): sequencing the most valuable type-strain genomes for metagenomic binning, comparative biology and taxonomic classification.</title>
        <authorList>
            <person name="Goeker M."/>
        </authorList>
    </citation>
    <scope>NUCLEOTIDE SEQUENCE [LARGE SCALE GENOMIC DNA]</scope>
    <source>
        <strain evidence="1 2">DSM 15969</strain>
    </source>
</reference>
<comment type="caution">
    <text evidence="1">The sequence shown here is derived from an EMBL/GenBank/DDBJ whole genome shotgun (WGS) entry which is preliminary data.</text>
</comment>
<keyword evidence="2" id="KW-1185">Reference proteome</keyword>
<protein>
    <submittedName>
        <fullName evidence="1">Uncharacterized protein</fullName>
    </submittedName>
</protein>
<dbReference type="AlphaFoldDB" id="A0A4R1PVS5"/>
<dbReference type="EMBL" id="SLUI01000009">
    <property type="protein sequence ID" value="TCL36257.1"/>
    <property type="molecule type" value="Genomic_DNA"/>
</dbReference>
<accession>A0A4R1PVS5</accession>
<name>A0A4R1PVS5_9FIRM</name>
<evidence type="ECO:0000313" key="2">
    <source>
        <dbReference type="Proteomes" id="UP000295063"/>
    </source>
</evidence>
<sequence length="52" mass="5799">MKVTCHLCGVEFEKADKEVRRQQKKEETISSAAVAVLVFTQIKSGTTRLMTA</sequence>
<dbReference type="Proteomes" id="UP000295063">
    <property type="component" value="Unassembled WGS sequence"/>
</dbReference>
<gene>
    <name evidence="1" type="ORF">EV210_109207</name>
</gene>
<dbReference type="RefSeq" id="WP_165898923.1">
    <property type="nucleotide sequence ID" value="NZ_SLUI01000009.1"/>
</dbReference>
<proteinExistence type="predicted"/>
<evidence type="ECO:0000313" key="1">
    <source>
        <dbReference type="EMBL" id="TCL36257.1"/>
    </source>
</evidence>